<name>A0ABT5C7T9_9BACT</name>
<accession>A0ABT5C7T9</accession>
<dbReference type="Proteomes" id="UP001217485">
    <property type="component" value="Unassembled WGS sequence"/>
</dbReference>
<reference evidence="1 2" key="1">
    <citation type="submission" date="2023-01" db="EMBL/GenBank/DDBJ databases">
        <title>Minimal conservation of predation-associated metabolite biosynthetic gene clusters underscores biosynthetic potential of Myxococcota including descriptions for ten novel species: Archangium lansinium sp. nov., Myxococcus landrumus sp. nov., Nannocystis bai.</title>
        <authorList>
            <person name="Ahearne A."/>
            <person name="Stevens C."/>
            <person name="Dowd S."/>
        </authorList>
    </citation>
    <scope>NUCLEOTIDE SEQUENCE [LARGE SCALE GENOMIC DNA]</scope>
    <source>
        <strain evidence="1 2">WIWO2</strain>
    </source>
</reference>
<dbReference type="RefSeq" id="WP_272100400.1">
    <property type="nucleotide sequence ID" value="NZ_JAQNDK010000004.1"/>
</dbReference>
<gene>
    <name evidence="1" type="ORF">POL72_32320</name>
</gene>
<evidence type="ECO:0000313" key="2">
    <source>
        <dbReference type="Proteomes" id="UP001217485"/>
    </source>
</evidence>
<evidence type="ECO:0000313" key="1">
    <source>
        <dbReference type="EMBL" id="MDC0682460.1"/>
    </source>
</evidence>
<dbReference type="EMBL" id="JAQNDK010000004">
    <property type="protein sequence ID" value="MDC0682460.1"/>
    <property type="molecule type" value="Genomic_DNA"/>
</dbReference>
<keyword evidence="2" id="KW-1185">Reference proteome</keyword>
<organism evidence="1 2">
    <name type="scientific">Sorangium atrum</name>
    <dbReference type="NCBI Taxonomy" id="2995308"/>
    <lineage>
        <taxon>Bacteria</taxon>
        <taxon>Pseudomonadati</taxon>
        <taxon>Myxococcota</taxon>
        <taxon>Polyangia</taxon>
        <taxon>Polyangiales</taxon>
        <taxon>Polyangiaceae</taxon>
        <taxon>Sorangium</taxon>
    </lineage>
</organism>
<proteinExistence type="predicted"/>
<comment type="caution">
    <text evidence="1">The sequence shown here is derived from an EMBL/GenBank/DDBJ whole genome shotgun (WGS) entry which is preliminary data.</text>
</comment>
<sequence length="167" mass="17926">MITARPPPMTAELPPMTAELLERTDGYVVAVWRRLMLLVWRGNASAAGIDRSRELFARWSASQPGGAVFVVVLPLQHTLPPDEASRAAMRRAASSPSRNLRGTATLVESEGFIASSVRSIMMALTTGRAPNVFRTTGELATWAATLLKDPELTAAGLAEAIRAAREG</sequence>
<protein>
    <submittedName>
        <fullName evidence="1">Uncharacterized protein</fullName>
    </submittedName>
</protein>